<dbReference type="AlphaFoldDB" id="A0A3E0TNU7"/>
<dbReference type="Proteomes" id="UP000256478">
    <property type="component" value="Unassembled WGS sequence"/>
</dbReference>
<protein>
    <submittedName>
        <fullName evidence="1">DUF3570 domain-containing protein</fullName>
    </submittedName>
</protein>
<comment type="caution">
    <text evidence="1">The sequence shown here is derived from an EMBL/GenBank/DDBJ whole genome shotgun (WGS) entry which is preliminary data.</text>
</comment>
<sequence length="407" mass="46107">MNNAKKHLGVIGCSALASAAVQAEQSISLHHMDYSEKDERVDVADTVLAIKVDFGVDYSLDLSLGYDSVSGASPAWQINDASGVTNEELILRQETLTAGQALTDQTLLGYAFQPDRYRVTRVELEDTRKSTNAALTVRDEYRNEWTWGLSYSDEDDYQSLGGSFSYLVYLDKFKNRSMNFGISYLDDESLVFGTGYRTRTEEKLNLASIEIGFTQVISPTATLDIKVFANRDDGYLSNHYQTVLRYVDINTNDNFEANEVFVAADSRPDTRNAYGTKISGAYQYQPWLTSQFSYRYYNDTWGIDSHTVEASIAYEVFDGFFINPKVTWYQQTPADFYRNPNQELPAFAPTGFASNDVRLGDYNAQTYSLAVSYQVSQHWQFDISATDYEQTNQFGAKWYVAGMTYSF</sequence>
<reference evidence="1 2" key="1">
    <citation type="submission" date="2018-08" db="EMBL/GenBank/DDBJ databases">
        <title>Thalassotalea euphylliae genome.</title>
        <authorList>
            <person name="Summers S."/>
            <person name="Rice S.A."/>
            <person name="Freckelton M.L."/>
            <person name="Nedved B.T."/>
            <person name="Hadfield M.G."/>
        </authorList>
    </citation>
    <scope>NUCLEOTIDE SEQUENCE [LARGE SCALE GENOMIC DNA]</scope>
    <source>
        <strain evidence="1 2">H1</strain>
    </source>
</reference>
<evidence type="ECO:0000313" key="1">
    <source>
        <dbReference type="EMBL" id="REL25960.1"/>
    </source>
</evidence>
<gene>
    <name evidence="1" type="ORF">DXX93_04875</name>
</gene>
<dbReference type="EMBL" id="QUOU01000001">
    <property type="protein sequence ID" value="REL25960.1"/>
    <property type="molecule type" value="Genomic_DNA"/>
</dbReference>
<dbReference type="OrthoDB" id="5450709at2"/>
<proteinExistence type="predicted"/>
<dbReference type="InterPro" id="IPR021953">
    <property type="entry name" value="DUF3570"/>
</dbReference>
<accession>A0A3E0TNU7</accession>
<dbReference type="Pfam" id="PF12094">
    <property type="entry name" value="DUF3570"/>
    <property type="match status" value="1"/>
</dbReference>
<name>A0A3E0TNU7_9GAMM</name>
<organism evidence="1 2">
    <name type="scientific">Thalassotalea euphylliae</name>
    <dbReference type="NCBI Taxonomy" id="1655234"/>
    <lineage>
        <taxon>Bacteria</taxon>
        <taxon>Pseudomonadati</taxon>
        <taxon>Pseudomonadota</taxon>
        <taxon>Gammaproteobacteria</taxon>
        <taxon>Alteromonadales</taxon>
        <taxon>Colwelliaceae</taxon>
        <taxon>Thalassotalea</taxon>
    </lineage>
</organism>
<evidence type="ECO:0000313" key="2">
    <source>
        <dbReference type="Proteomes" id="UP000256478"/>
    </source>
</evidence>
<dbReference type="RefSeq" id="WP_116007082.1">
    <property type="nucleotide sequence ID" value="NZ_QUOU01000001.1"/>
</dbReference>